<accession>A0ABV0CQY1</accession>
<keyword evidence="2" id="KW-1185">Reference proteome</keyword>
<organism evidence="1 2">
    <name type="scientific">Chromobacterium indicum</name>
    <dbReference type="NCBI Taxonomy" id="3110228"/>
    <lineage>
        <taxon>Bacteria</taxon>
        <taxon>Pseudomonadati</taxon>
        <taxon>Pseudomonadota</taxon>
        <taxon>Betaproteobacteria</taxon>
        <taxon>Neisseriales</taxon>
        <taxon>Chromobacteriaceae</taxon>
        <taxon>Chromobacterium</taxon>
    </lineage>
</organism>
<proteinExistence type="predicted"/>
<evidence type="ECO:0000313" key="1">
    <source>
        <dbReference type="EMBL" id="MEN7432372.1"/>
    </source>
</evidence>
<dbReference type="EMBL" id="JAYFSJ010000012">
    <property type="protein sequence ID" value="MEN7432372.1"/>
    <property type="molecule type" value="Genomic_DNA"/>
</dbReference>
<protein>
    <submittedName>
        <fullName evidence="1">Uncharacterized protein</fullName>
    </submittedName>
</protein>
<comment type="caution">
    <text evidence="1">The sequence shown here is derived from an EMBL/GenBank/DDBJ whole genome shotgun (WGS) entry which is preliminary data.</text>
</comment>
<name>A0ABV0CQY1_9NEIS</name>
<sequence length="314" mass="35671">MDYSIFYKRTISTERIKQEIPHFDIFISAFNTSDRVQTVFDNINATEKFWLLHPEYDYDYMDVPVGQVCIKPSQLDEMNQVDQLISALPMLTGKRICIDITGFMRHVLSFLIAKLAYLDIRTFDVIYSEPISYSKAEDTLFSTETSGVVRPVRGMAGSNITGGKDHLIIGVGFDSNLISLVSHQKDDAETYPLFAFPSLSADMYQQSAIRAAKSGEVALQNEWLSNRLFAPANDPFATAQVLSELISKIDRKHPESNIYLSPLSTKAQALGFALYWCLEGRQRKTTSILLPECIRYSRETSTGLRRLWLYTIEI</sequence>
<reference evidence="1 2" key="1">
    <citation type="submission" date="2023-12" db="EMBL/GenBank/DDBJ databases">
        <title>Chromobacterium sp. strain TRC.1.1.SA producing antimicrobial pigment.</title>
        <authorList>
            <person name="Verma N."/>
            <person name="Choksket S."/>
            <person name="Pinnaka A.K."/>
            <person name="Korpole S."/>
        </authorList>
    </citation>
    <scope>NUCLEOTIDE SEQUENCE [LARGE SCALE GENOMIC DNA]</scope>
    <source>
        <strain evidence="1 2">TRC1.1.SA</strain>
    </source>
</reference>
<gene>
    <name evidence="1" type="ORF">VA599_16640</name>
</gene>
<evidence type="ECO:0000313" key="2">
    <source>
        <dbReference type="Proteomes" id="UP001405405"/>
    </source>
</evidence>
<dbReference type="RefSeq" id="WP_346789593.1">
    <property type="nucleotide sequence ID" value="NZ_JAYFSJ010000012.1"/>
</dbReference>
<dbReference type="Proteomes" id="UP001405405">
    <property type="component" value="Unassembled WGS sequence"/>
</dbReference>